<keyword evidence="8 10" id="KW-0472">Membrane</keyword>
<proteinExistence type="inferred from homology"/>
<gene>
    <name evidence="12" type="ORF">EP57_09615</name>
</gene>
<keyword evidence="4 10" id="KW-0812">Transmembrane</keyword>
<evidence type="ECO:0000313" key="12">
    <source>
        <dbReference type="EMBL" id="KGL40802.1"/>
    </source>
</evidence>
<evidence type="ECO:0000256" key="5">
    <source>
        <dbReference type="ARBA" id="ARBA00022989"/>
    </source>
</evidence>
<feature type="transmembrane region" description="Helical" evidence="10">
    <location>
        <begin position="109"/>
        <end position="135"/>
    </location>
</feature>
<keyword evidence="10" id="KW-0050">Antiport</keyword>
<dbReference type="Proteomes" id="UP000029844">
    <property type="component" value="Unassembled WGS sequence"/>
</dbReference>
<organism evidence="12 13">
    <name type="scientific">Listeria booriae</name>
    <dbReference type="NCBI Taxonomy" id="1552123"/>
    <lineage>
        <taxon>Bacteria</taxon>
        <taxon>Bacillati</taxon>
        <taxon>Bacillota</taxon>
        <taxon>Bacilli</taxon>
        <taxon>Bacillales</taxon>
        <taxon>Listeriaceae</taxon>
        <taxon>Listeria</taxon>
    </lineage>
</organism>
<dbReference type="PANTHER" id="PTHR10110">
    <property type="entry name" value="SODIUM/HYDROGEN EXCHANGER"/>
    <property type="match status" value="1"/>
</dbReference>
<evidence type="ECO:0000256" key="7">
    <source>
        <dbReference type="ARBA" id="ARBA00023065"/>
    </source>
</evidence>
<keyword evidence="2 10" id="KW-0813">Transport</keyword>
<keyword evidence="5 10" id="KW-1133">Transmembrane helix</keyword>
<evidence type="ECO:0000256" key="8">
    <source>
        <dbReference type="ARBA" id="ARBA00023136"/>
    </source>
</evidence>
<reference evidence="12 13" key="1">
    <citation type="submission" date="2014-05" db="EMBL/GenBank/DDBJ databases">
        <title>Novel Listeriaceae from food processing environments.</title>
        <authorList>
            <person name="den Bakker H.C."/>
        </authorList>
    </citation>
    <scope>NUCLEOTIDE SEQUENCE [LARGE SCALE GENOMIC DNA]</scope>
    <source>
        <strain evidence="12 13">FSL A5-0281</strain>
    </source>
</reference>
<evidence type="ECO:0000256" key="1">
    <source>
        <dbReference type="ARBA" id="ARBA00004651"/>
    </source>
</evidence>
<dbReference type="PANTHER" id="PTHR10110:SF86">
    <property type="entry name" value="SODIUM_HYDROGEN EXCHANGER 7"/>
    <property type="match status" value="1"/>
</dbReference>
<feature type="transmembrane region" description="Helical" evidence="10">
    <location>
        <begin position="387"/>
        <end position="411"/>
    </location>
</feature>
<feature type="transmembrane region" description="Helical" evidence="10">
    <location>
        <begin position="350"/>
        <end position="375"/>
    </location>
</feature>
<evidence type="ECO:0000256" key="9">
    <source>
        <dbReference type="ARBA" id="ARBA00023201"/>
    </source>
</evidence>
<sequence length="686" mass="77769">MDIFYYVLIMLAAILISNVINRFVPFVSIPLIQIGLGVLVAFLPLAFELNLNPELFLVLFIAPLLFNDGKRSDRQALWNLRAPILMLALGLVFVTVLVVGYFVNWMIPTIPLAAAFALAAALAPTDAVAVGSLSGRIDLPKKITHLLEGEALMNDASGLVAFQFAIAAMVTGVFSLWDASVEFVVVAVGGIICGLVLTFIKFRFLKWMRKLGMEDVTLHMLIQILTPFVIYLVAEEFHVSGILAVVAAGIMHAFERKKMDPMSVKLNVVSQGTWSVIIFVLNGLVFIILGTQLPDIIQVVWENSGISNLQVLFYILLITFGLIAIRFLWIHFGWLIPHLMKKEDMSKPNLRATVLTSLSGVRGAVTLASALSIPFVLGDGSPFPQRSLIICIASGVILCSLIIATAILPILARKDETKSDSPRAEQTMKLTVYRYVIENLGKEVDAENKAAAQAVMDDYRQRMRDVQKQDLDMTKQRDIEIGQQQLRLEILGWERENTQLLLKNGEIDEKTAYRYEKYIDALENALTHKLKTRYRMMGMMAKRLTRQLLHPKEWKRARERIAEMKQDPERGREQMEIIRSLREKNAAFVTEKLNERIGDMNPAVIWPLINENKRVAEQMRRDRVVPKSREKFEQQKKDVQLQAVQLERDIIQELFEKGKISRDLARELRQNLSLYETYYLGTEDLA</sequence>
<evidence type="ECO:0000313" key="13">
    <source>
        <dbReference type="Proteomes" id="UP000029844"/>
    </source>
</evidence>
<evidence type="ECO:0000256" key="3">
    <source>
        <dbReference type="ARBA" id="ARBA00022475"/>
    </source>
</evidence>
<feature type="domain" description="Cation/H+ exchanger transmembrane" evidence="11">
    <location>
        <begin position="13"/>
        <end position="413"/>
    </location>
</feature>
<dbReference type="Gene3D" id="6.10.140.1330">
    <property type="match status" value="1"/>
</dbReference>
<evidence type="ECO:0000256" key="2">
    <source>
        <dbReference type="ARBA" id="ARBA00022448"/>
    </source>
</evidence>
<dbReference type="OrthoDB" id="9809206at2"/>
<keyword evidence="9 10" id="KW-0739">Sodium transport</keyword>
<evidence type="ECO:0000259" key="11">
    <source>
        <dbReference type="Pfam" id="PF00999"/>
    </source>
</evidence>
<dbReference type="AlphaFoldDB" id="A0A099W721"/>
<dbReference type="STRING" id="1552123.EP57_09615"/>
<dbReference type="GO" id="GO:0005886">
    <property type="term" value="C:plasma membrane"/>
    <property type="evidence" value="ECO:0007669"/>
    <property type="project" value="UniProtKB-SubCell"/>
</dbReference>
<dbReference type="Pfam" id="PF00999">
    <property type="entry name" value="Na_H_Exchanger"/>
    <property type="match status" value="1"/>
</dbReference>
<feature type="transmembrane region" description="Helical" evidence="10">
    <location>
        <begin position="6"/>
        <end position="24"/>
    </location>
</feature>
<dbReference type="GO" id="GO:0098719">
    <property type="term" value="P:sodium ion import across plasma membrane"/>
    <property type="evidence" value="ECO:0007669"/>
    <property type="project" value="TreeGrafter"/>
</dbReference>
<dbReference type="InterPro" id="IPR018422">
    <property type="entry name" value="Cation/H_exchanger_CPA1"/>
</dbReference>
<feature type="transmembrane region" description="Helical" evidence="10">
    <location>
        <begin position="183"/>
        <end position="204"/>
    </location>
</feature>
<accession>A0A099W721</accession>
<keyword evidence="6 10" id="KW-0915">Sodium</keyword>
<keyword evidence="13" id="KW-1185">Reference proteome</keyword>
<protein>
    <submittedName>
        <fullName evidence="12">Sodium:proton antiporter</fullName>
    </submittedName>
</protein>
<dbReference type="EMBL" id="JNFA01000023">
    <property type="protein sequence ID" value="KGL40802.1"/>
    <property type="molecule type" value="Genomic_DNA"/>
</dbReference>
<feature type="transmembrane region" description="Helical" evidence="10">
    <location>
        <begin position="156"/>
        <end position="177"/>
    </location>
</feature>
<feature type="transmembrane region" description="Helical" evidence="10">
    <location>
        <begin position="266"/>
        <end position="291"/>
    </location>
</feature>
<dbReference type="GO" id="GO:0051453">
    <property type="term" value="P:regulation of intracellular pH"/>
    <property type="evidence" value="ECO:0007669"/>
    <property type="project" value="TreeGrafter"/>
</dbReference>
<name>A0A099W721_9LIST</name>
<dbReference type="eggNOG" id="COG0025">
    <property type="taxonomic scope" value="Bacteria"/>
</dbReference>
<comment type="caution">
    <text evidence="12">The sequence shown here is derived from an EMBL/GenBank/DDBJ whole genome shotgun (WGS) entry which is preliminary data.</text>
</comment>
<feature type="transmembrane region" description="Helical" evidence="10">
    <location>
        <begin position="82"/>
        <end position="103"/>
    </location>
</feature>
<dbReference type="InterPro" id="IPR006153">
    <property type="entry name" value="Cation/H_exchanger_TM"/>
</dbReference>
<dbReference type="RefSeq" id="WP_036086061.1">
    <property type="nucleotide sequence ID" value="NZ_CBCSHQ010000004.1"/>
</dbReference>
<evidence type="ECO:0000256" key="6">
    <source>
        <dbReference type="ARBA" id="ARBA00023053"/>
    </source>
</evidence>
<dbReference type="GO" id="GO:0015386">
    <property type="term" value="F:potassium:proton antiporter activity"/>
    <property type="evidence" value="ECO:0007669"/>
    <property type="project" value="TreeGrafter"/>
</dbReference>
<comment type="function">
    <text evidence="10">Na(+)/H(+) antiporter that extrudes sodium in exchange for external protons.</text>
</comment>
<keyword evidence="7 10" id="KW-0406">Ion transport</keyword>
<comment type="similarity">
    <text evidence="10">Belongs to the monovalent cation:proton antiporter 1 (CPA1) transporter (TC 2.A.36) family.</text>
</comment>
<feature type="transmembrane region" description="Helical" evidence="10">
    <location>
        <begin position="53"/>
        <end position="70"/>
    </location>
</feature>
<dbReference type="InterPro" id="IPR004705">
    <property type="entry name" value="Cation/H_exchanger_CPA1_bac"/>
</dbReference>
<dbReference type="NCBIfam" id="TIGR00831">
    <property type="entry name" value="a_cpa1"/>
    <property type="match status" value="1"/>
</dbReference>
<feature type="transmembrane region" description="Helical" evidence="10">
    <location>
        <begin position="31"/>
        <end position="47"/>
    </location>
</feature>
<dbReference type="GO" id="GO:0015385">
    <property type="term" value="F:sodium:proton antiporter activity"/>
    <property type="evidence" value="ECO:0007669"/>
    <property type="project" value="InterPro"/>
</dbReference>
<keyword evidence="3 10" id="KW-1003">Cell membrane</keyword>
<comment type="subcellular location">
    <subcellularLocation>
        <location evidence="1 10">Cell membrane</location>
        <topology evidence="1 10">Multi-pass membrane protein</topology>
    </subcellularLocation>
</comment>
<dbReference type="GeneID" id="58717629"/>
<feature type="transmembrane region" description="Helical" evidence="10">
    <location>
        <begin position="311"/>
        <end position="329"/>
    </location>
</feature>
<evidence type="ECO:0000256" key="4">
    <source>
        <dbReference type="ARBA" id="ARBA00022692"/>
    </source>
</evidence>
<evidence type="ECO:0000256" key="10">
    <source>
        <dbReference type="RuleBase" id="RU366002"/>
    </source>
</evidence>